<evidence type="ECO:0000259" key="15">
    <source>
        <dbReference type="PROSITE" id="PS51003"/>
    </source>
</evidence>
<evidence type="ECO:0000256" key="9">
    <source>
        <dbReference type="ARBA" id="ARBA00022982"/>
    </source>
</evidence>
<evidence type="ECO:0000256" key="3">
    <source>
        <dbReference type="ARBA" id="ARBA00022448"/>
    </source>
</evidence>
<evidence type="ECO:0000256" key="13">
    <source>
        <dbReference type="ARBA" id="ARBA00023136"/>
    </source>
</evidence>
<dbReference type="InterPro" id="IPR036150">
    <property type="entry name" value="Cyt_b/b6_C_sf"/>
</dbReference>
<evidence type="ECO:0000256" key="1">
    <source>
        <dbReference type="ARBA" id="ARBA00004448"/>
    </source>
</evidence>
<keyword evidence="7" id="KW-0479">Metal-binding</keyword>
<dbReference type="PROSITE" id="PS51003">
    <property type="entry name" value="CYTB_CTER"/>
    <property type="match status" value="1"/>
</dbReference>
<evidence type="ECO:0000256" key="10">
    <source>
        <dbReference type="ARBA" id="ARBA00022989"/>
    </source>
</evidence>
<feature type="non-terminal residue" evidence="16">
    <location>
        <position position="1"/>
    </location>
</feature>
<organism evidence="16 17">
    <name type="scientific">Bos mutus</name>
    <name type="common">wild yak</name>
    <dbReference type="NCBI Taxonomy" id="72004"/>
    <lineage>
        <taxon>Eukaryota</taxon>
        <taxon>Metazoa</taxon>
        <taxon>Chordata</taxon>
        <taxon>Craniata</taxon>
        <taxon>Vertebrata</taxon>
        <taxon>Euteleostomi</taxon>
        <taxon>Mammalia</taxon>
        <taxon>Eutheria</taxon>
        <taxon>Laurasiatheria</taxon>
        <taxon>Artiodactyla</taxon>
        <taxon>Ruminantia</taxon>
        <taxon>Pecora</taxon>
        <taxon>Bovidae</taxon>
        <taxon>Bovinae</taxon>
        <taxon>Bos</taxon>
    </lineage>
</organism>
<dbReference type="InterPro" id="IPR005798">
    <property type="entry name" value="Cyt_b/b6_C"/>
</dbReference>
<dbReference type="GO" id="GO:0022900">
    <property type="term" value="P:electron transport chain"/>
    <property type="evidence" value="ECO:0007669"/>
    <property type="project" value="UniProtKB-UniRule"/>
</dbReference>
<keyword evidence="9" id="KW-0249">Electron transport</keyword>
<keyword evidence="13 14" id="KW-0472">Membrane</keyword>
<evidence type="ECO:0000256" key="2">
    <source>
        <dbReference type="ARBA" id="ARBA00013531"/>
    </source>
</evidence>
<proteinExistence type="predicted"/>
<protein>
    <recommendedName>
        <fullName evidence="2">Cytochrome b</fullName>
    </recommendedName>
</protein>
<dbReference type="GO" id="GO:0016491">
    <property type="term" value="F:oxidoreductase activity"/>
    <property type="evidence" value="ECO:0007669"/>
    <property type="project" value="UniProtKB-UniRule"/>
</dbReference>
<sequence length="47" mass="5112">SIQDIVGALLLVLVLILLVLFTPYLLGDPDNYTPANSLNTPPHIKPE</sequence>
<dbReference type="Proteomes" id="UP000011080">
    <property type="component" value="Unassembled WGS sequence"/>
</dbReference>
<keyword evidence="11" id="KW-0408">Iron</keyword>
<evidence type="ECO:0000256" key="12">
    <source>
        <dbReference type="ARBA" id="ARBA00023128"/>
    </source>
</evidence>
<evidence type="ECO:0000256" key="8">
    <source>
        <dbReference type="ARBA" id="ARBA00022792"/>
    </source>
</evidence>
<feature type="transmembrane region" description="Helical" evidence="14">
    <location>
        <begin position="7"/>
        <end position="26"/>
    </location>
</feature>
<evidence type="ECO:0000256" key="7">
    <source>
        <dbReference type="ARBA" id="ARBA00022723"/>
    </source>
</evidence>
<dbReference type="SUPFAM" id="SSF81648">
    <property type="entry name" value="a domain/subunit of cytochrome bc1 complex (Ubiquinol-cytochrome c reductase)"/>
    <property type="match status" value="1"/>
</dbReference>
<evidence type="ECO:0000256" key="14">
    <source>
        <dbReference type="SAM" id="Phobius"/>
    </source>
</evidence>
<dbReference type="AlphaFoldDB" id="L8IWW4"/>
<evidence type="ECO:0000256" key="6">
    <source>
        <dbReference type="ARBA" id="ARBA00022692"/>
    </source>
</evidence>
<dbReference type="InterPro" id="IPR027387">
    <property type="entry name" value="Cytb/b6-like_sf"/>
</dbReference>
<keyword evidence="3" id="KW-0813">Transport</keyword>
<dbReference type="GO" id="GO:0005743">
    <property type="term" value="C:mitochondrial inner membrane"/>
    <property type="evidence" value="ECO:0007669"/>
    <property type="project" value="UniProtKB-SubCell"/>
</dbReference>
<keyword evidence="6 14" id="KW-0812">Transmembrane</keyword>
<evidence type="ECO:0000256" key="5">
    <source>
        <dbReference type="ARBA" id="ARBA00022660"/>
    </source>
</evidence>
<evidence type="ECO:0000313" key="17">
    <source>
        <dbReference type="Proteomes" id="UP000011080"/>
    </source>
</evidence>
<name>L8IWW4_9CETA</name>
<gene>
    <name evidence="16" type="ORF">M91_01703</name>
</gene>
<feature type="non-terminal residue" evidence="16">
    <location>
        <position position="47"/>
    </location>
</feature>
<keyword evidence="10 14" id="KW-1133">Transmembrane helix</keyword>
<feature type="domain" description="Cytochrome b/b6 C-terminal region profile" evidence="15">
    <location>
        <begin position="1"/>
        <end position="47"/>
    </location>
</feature>
<evidence type="ECO:0000313" key="16">
    <source>
        <dbReference type="EMBL" id="ELR59647.1"/>
    </source>
</evidence>
<dbReference type="GO" id="GO:0046872">
    <property type="term" value="F:metal ion binding"/>
    <property type="evidence" value="ECO:0007669"/>
    <property type="project" value="UniProtKB-KW"/>
</dbReference>
<evidence type="ECO:0000256" key="4">
    <source>
        <dbReference type="ARBA" id="ARBA00022617"/>
    </source>
</evidence>
<keyword evidence="12" id="KW-0496">Mitochondrion</keyword>
<dbReference type="EMBL" id="JH880695">
    <property type="protein sequence ID" value="ELR59647.1"/>
    <property type="molecule type" value="Genomic_DNA"/>
</dbReference>
<accession>L8IWW4</accession>
<keyword evidence="5" id="KW-0679">Respiratory chain</keyword>
<dbReference type="STRING" id="72004.ENSBMUP00000000014"/>
<dbReference type="GO" id="GO:0009055">
    <property type="term" value="F:electron transfer activity"/>
    <property type="evidence" value="ECO:0007669"/>
    <property type="project" value="InterPro"/>
</dbReference>
<keyword evidence="8" id="KW-0999">Mitochondrion inner membrane</keyword>
<evidence type="ECO:0000256" key="11">
    <source>
        <dbReference type="ARBA" id="ARBA00023004"/>
    </source>
</evidence>
<comment type="subcellular location">
    <subcellularLocation>
        <location evidence="1">Mitochondrion inner membrane</location>
        <topology evidence="1">Multi-pass membrane protein</topology>
    </subcellularLocation>
</comment>
<keyword evidence="4" id="KW-0349">Heme</keyword>
<reference evidence="16 17" key="1">
    <citation type="journal article" date="2012" name="Nat. Genet.">
        <title>The yak genome and adaptation to life at high altitude.</title>
        <authorList>
            <person name="Qiu Q."/>
            <person name="Zhang G."/>
            <person name="Ma T."/>
            <person name="Qian W."/>
            <person name="Wang J."/>
            <person name="Ye Z."/>
            <person name="Cao C."/>
            <person name="Hu Q."/>
            <person name="Kim J."/>
            <person name="Larkin D.M."/>
            <person name="Auvil L."/>
            <person name="Capitanu B."/>
            <person name="Ma J."/>
            <person name="Lewin H.A."/>
            <person name="Qian X."/>
            <person name="Lang Y."/>
            <person name="Zhou R."/>
            <person name="Wang L."/>
            <person name="Wang K."/>
            <person name="Xia J."/>
            <person name="Liao S."/>
            <person name="Pan S."/>
            <person name="Lu X."/>
            <person name="Hou H."/>
            <person name="Wang Y."/>
            <person name="Zang X."/>
            <person name="Yin Y."/>
            <person name="Ma H."/>
            <person name="Zhang J."/>
            <person name="Wang Z."/>
            <person name="Zhang Y."/>
            <person name="Zhang D."/>
            <person name="Yonezawa T."/>
            <person name="Hasegawa M."/>
            <person name="Zhong Y."/>
            <person name="Liu W."/>
            <person name="Zhang Y."/>
            <person name="Huang Z."/>
            <person name="Zhang S."/>
            <person name="Long R."/>
            <person name="Yang H."/>
            <person name="Wang J."/>
            <person name="Lenstra J.A."/>
            <person name="Cooper D.N."/>
            <person name="Wu Y."/>
            <person name="Wang J."/>
            <person name="Shi P."/>
            <person name="Wang J."/>
            <person name="Liu J."/>
        </authorList>
    </citation>
    <scope>NUCLEOTIDE SEQUENCE [LARGE SCALE GENOMIC DNA]</scope>
    <source>
        <strain evidence="17">yakQH1</strain>
    </source>
</reference>
<dbReference type="Gene3D" id="1.20.810.10">
    <property type="entry name" value="Cytochrome Bc1 Complex, Chain C"/>
    <property type="match status" value="1"/>
</dbReference>